<dbReference type="GO" id="GO:0019894">
    <property type="term" value="F:kinesin binding"/>
    <property type="evidence" value="ECO:0007669"/>
    <property type="project" value="TreeGrafter"/>
</dbReference>
<protein>
    <recommendedName>
        <fullName evidence="7">Kinesin light chain</fullName>
    </recommendedName>
</protein>
<keyword evidence="6" id="KW-1185">Reference proteome</keyword>
<sequence>MQARELRKRMLGEEHHDALCIVWPSWLQHVYQGRWKEAEPLERQALVVRKAVLGEEHADTLLSMANLASTMVNLAGTCRNQGRWKEAEELEVQMMEVRKRVLGEEHPDTLTTEELELQVIEARKRVLGERSMANLAFTWRSQGRLNEALDLIRRCVEFQQQILLDHPYMASNFSYIA</sequence>
<name>A0AAJ0M7Q5_9PEZI</name>
<dbReference type="GO" id="GO:0005871">
    <property type="term" value="C:kinesin complex"/>
    <property type="evidence" value="ECO:0007669"/>
    <property type="project" value="InterPro"/>
</dbReference>
<dbReference type="GO" id="GO:0007018">
    <property type="term" value="P:microtubule-based movement"/>
    <property type="evidence" value="ECO:0007669"/>
    <property type="project" value="TreeGrafter"/>
</dbReference>
<reference evidence="5" key="2">
    <citation type="submission" date="2023-06" db="EMBL/GenBank/DDBJ databases">
        <authorList>
            <consortium name="Lawrence Berkeley National Laboratory"/>
            <person name="Haridas S."/>
            <person name="Hensen N."/>
            <person name="Bonometti L."/>
            <person name="Westerberg I."/>
            <person name="Brannstrom I.O."/>
            <person name="Guillou S."/>
            <person name="Cros-Aarteil S."/>
            <person name="Calhoun S."/>
            <person name="Kuo A."/>
            <person name="Mondo S."/>
            <person name="Pangilinan J."/>
            <person name="Riley R."/>
            <person name="Labutti K."/>
            <person name="Andreopoulos B."/>
            <person name="Lipzen A."/>
            <person name="Chen C."/>
            <person name="Yanf M."/>
            <person name="Daum C."/>
            <person name="Ng V."/>
            <person name="Clum A."/>
            <person name="Steindorff A."/>
            <person name="Ohm R."/>
            <person name="Martin F."/>
            <person name="Silar P."/>
            <person name="Natvig D."/>
            <person name="Lalanne C."/>
            <person name="Gautier V."/>
            <person name="Ament-Velasquez S.L."/>
            <person name="Kruys A."/>
            <person name="Hutchinson M.I."/>
            <person name="Powell A.J."/>
            <person name="Barry K."/>
            <person name="Miller A.N."/>
            <person name="Grigoriev I.V."/>
            <person name="Debuchy R."/>
            <person name="Gladieux P."/>
            <person name="Thoren M.H."/>
            <person name="Johannesson H."/>
        </authorList>
    </citation>
    <scope>NUCLEOTIDE SEQUENCE</scope>
    <source>
        <strain evidence="5">CBS 955.72</strain>
    </source>
</reference>
<evidence type="ECO:0000256" key="4">
    <source>
        <dbReference type="ARBA" id="ARBA00022803"/>
    </source>
</evidence>
<evidence type="ECO:0008006" key="7">
    <source>
        <dbReference type="Google" id="ProtNLM"/>
    </source>
</evidence>
<dbReference type="PANTHER" id="PTHR45783">
    <property type="entry name" value="KINESIN LIGHT CHAIN"/>
    <property type="match status" value="1"/>
</dbReference>
<dbReference type="Pfam" id="PF13374">
    <property type="entry name" value="TPR_10"/>
    <property type="match status" value="3"/>
</dbReference>
<keyword evidence="2" id="KW-0963">Cytoplasm</keyword>
<dbReference type="AlphaFoldDB" id="A0AAJ0M7Q5"/>
<comment type="caution">
    <text evidence="5">The sequence shown here is derived from an EMBL/GenBank/DDBJ whole genome shotgun (WGS) entry which is preliminary data.</text>
</comment>
<evidence type="ECO:0000313" key="5">
    <source>
        <dbReference type="EMBL" id="KAK3339782.1"/>
    </source>
</evidence>
<evidence type="ECO:0000256" key="2">
    <source>
        <dbReference type="ARBA" id="ARBA00022490"/>
    </source>
</evidence>
<gene>
    <name evidence="5" type="ORF">B0T25DRAFT_594492</name>
</gene>
<proteinExistence type="predicted"/>
<keyword evidence="3" id="KW-0677">Repeat</keyword>
<dbReference type="SUPFAM" id="SSF48452">
    <property type="entry name" value="TPR-like"/>
    <property type="match status" value="1"/>
</dbReference>
<organism evidence="5 6">
    <name type="scientific">Lasiosphaeria hispida</name>
    <dbReference type="NCBI Taxonomy" id="260671"/>
    <lineage>
        <taxon>Eukaryota</taxon>
        <taxon>Fungi</taxon>
        <taxon>Dikarya</taxon>
        <taxon>Ascomycota</taxon>
        <taxon>Pezizomycotina</taxon>
        <taxon>Sordariomycetes</taxon>
        <taxon>Sordariomycetidae</taxon>
        <taxon>Sordariales</taxon>
        <taxon>Lasiosphaeriaceae</taxon>
        <taxon>Lasiosphaeria</taxon>
    </lineage>
</organism>
<dbReference type="InterPro" id="IPR011990">
    <property type="entry name" value="TPR-like_helical_dom_sf"/>
</dbReference>
<dbReference type="GO" id="GO:0005737">
    <property type="term" value="C:cytoplasm"/>
    <property type="evidence" value="ECO:0007669"/>
    <property type="project" value="UniProtKB-SubCell"/>
</dbReference>
<keyword evidence="4" id="KW-0802">TPR repeat</keyword>
<evidence type="ECO:0000256" key="3">
    <source>
        <dbReference type="ARBA" id="ARBA00022737"/>
    </source>
</evidence>
<evidence type="ECO:0000313" key="6">
    <source>
        <dbReference type="Proteomes" id="UP001275084"/>
    </source>
</evidence>
<dbReference type="PANTHER" id="PTHR45783:SF3">
    <property type="entry name" value="KINESIN LIGHT CHAIN"/>
    <property type="match status" value="1"/>
</dbReference>
<dbReference type="Proteomes" id="UP001275084">
    <property type="component" value="Unassembled WGS sequence"/>
</dbReference>
<dbReference type="Gene3D" id="1.25.40.10">
    <property type="entry name" value="Tetratricopeptide repeat domain"/>
    <property type="match status" value="2"/>
</dbReference>
<comment type="subcellular location">
    <subcellularLocation>
        <location evidence="1">Cytoplasm</location>
    </subcellularLocation>
</comment>
<dbReference type="EMBL" id="JAUIQD010000009">
    <property type="protein sequence ID" value="KAK3339782.1"/>
    <property type="molecule type" value="Genomic_DNA"/>
</dbReference>
<accession>A0AAJ0M7Q5</accession>
<evidence type="ECO:0000256" key="1">
    <source>
        <dbReference type="ARBA" id="ARBA00004496"/>
    </source>
</evidence>
<reference evidence="5" key="1">
    <citation type="journal article" date="2023" name="Mol. Phylogenet. Evol.">
        <title>Genome-scale phylogeny and comparative genomics of the fungal order Sordariales.</title>
        <authorList>
            <person name="Hensen N."/>
            <person name="Bonometti L."/>
            <person name="Westerberg I."/>
            <person name="Brannstrom I.O."/>
            <person name="Guillou S."/>
            <person name="Cros-Aarteil S."/>
            <person name="Calhoun S."/>
            <person name="Haridas S."/>
            <person name="Kuo A."/>
            <person name="Mondo S."/>
            <person name="Pangilinan J."/>
            <person name="Riley R."/>
            <person name="LaButti K."/>
            <person name="Andreopoulos B."/>
            <person name="Lipzen A."/>
            <person name="Chen C."/>
            <person name="Yan M."/>
            <person name="Daum C."/>
            <person name="Ng V."/>
            <person name="Clum A."/>
            <person name="Steindorff A."/>
            <person name="Ohm R.A."/>
            <person name="Martin F."/>
            <person name="Silar P."/>
            <person name="Natvig D.O."/>
            <person name="Lalanne C."/>
            <person name="Gautier V."/>
            <person name="Ament-Velasquez S.L."/>
            <person name="Kruys A."/>
            <person name="Hutchinson M.I."/>
            <person name="Powell A.J."/>
            <person name="Barry K."/>
            <person name="Miller A.N."/>
            <person name="Grigoriev I.V."/>
            <person name="Debuchy R."/>
            <person name="Gladieux P."/>
            <person name="Hiltunen Thoren M."/>
            <person name="Johannesson H."/>
        </authorList>
    </citation>
    <scope>NUCLEOTIDE SEQUENCE</scope>
    <source>
        <strain evidence="5">CBS 955.72</strain>
    </source>
</reference>
<dbReference type="InterPro" id="IPR002151">
    <property type="entry name" value="Kinesin_light"/>
</dbReference>